<accession>A0AA40BX78</accession>
<feature type="compositionally biased region" description="Polar residues" evidence="11">
    <location>
        <begin position="1"/>
        <end position="18"/>
    </location>
</feature>
<dbReference type="Pfam" id="PF01693">
    <property type="entry name" value="Cauli_VI"/>
    <property type="match status" value="2"/>
</dbReference>
<dbReference type="Gene3D" id="3.40.970.10">
    <property type="entry name" value="Ribonuclease H1, N-terminal domain"/>
    <property type="match status" value="2"/>
</dbReference>
<comment type="similarity">
    <text evidence="3 10">Belongs to the RNase H family.</text>
</comment>
<dbReference type="Proteomes" id="UP001175000">
    <property type="component" value="Unassembled WGS sequence"/>
</dbReference>
<keyword evidence="14" id="KW-1185">Reference proteome</keyword>
<dbReference type="PROSITE" id="PS50879">
    <property type="entry name" value="RNASE_H_1"/>
    <property type="match status" value="1"/>
</dbReference>
<dbReference type="SUPFAM" id="SSF55658">
    <property type="entry name" value="L9 N-domain-like"/>
    <property type="match status" value="2"/>
</dbReference>
<feature type="region of interest" description="Disordered" evidence="11">
    <location>
        <begin position="306"/>
        <end position="329"/>
    </location>
</feature>
<protein>
    <recommendedName>
        <fullName evidence="4 10">Ribonuclease H</fullName>
        <shortName evidence="10">RNase H</shortName>
        <ecNumber evidence="4 10">3.1.26.4</ecNumber>
    </recommendedName>
</protein>
<dbReference type="GO" id="GO:0003676">
    <property type="term" value="F:nucleic acid binding"/>
    <property type="evidence" value="ECO:0007669"/>
    <property type="project" value="UniProtKB-UniRule"/>
</dbReference>
<evidence type="ECO:0000256" key="2">
    <source>
        <dbReference type="ARBA" id="ARBA00001946"/>
    </source>
</evidence>
<comment type="caution">
    <text evidence="13">The sequence shown here is derived from an EMBL/GenBank/DDBJ whole genome shotgun (WGS) entry which is preliminary data.</text>
</comment>
<gene>
    <name evidence="13" type="ORF">B0T14DRAFT_434995</name>
</gene>
<evidence type="ECO:0000259" key="12">
    <source>
        <dbReference type="PROSITE" id="PS50879"/>
    </source>
</evidence>
<dbReference type="GO" id="GO:0004523">
    <property type="term" value="F:RNA-DNA hybrid ribonuclease activity"/>
    <property type="evidence" value="ECO:0007669"/>
    <property type="project" value="UniProtKB-UniRule"/>
</dbReference>
<evidence type="ECO:0000256" key="8">
    <source>
        <dbReference type="ARBA" id="ARBA00022801"/>
    </source>
</evidence>
<proteinExistence type="inferred from homology"/>
<evidence type="ECO:0000313" key="13">
    <source>
        <dbReference type="EMBL" id="KAK0617003.1"/>
    </source>
</evidence>
<dbReference type="InterPro" id="IPR036397">
    <property type="entry name" value="RNaseH_sf"/>
</dbReference>
<feature type="region of interest" description="Disordered" evidence="11">
    <location>
        <begin position="149"/>
        <end position="172"/>
    </location>
</feature>
<dbReference type="FunFam" id="3.40.970.10:FF:000001">
    <property type="entry name" value="Ribonuclease H1"/>
    <property type="match status" value="1"/>
</dbReference>
<organism evidence="13 14">
    <name type="scientific">Immersiella caudata</name>
    <dbReference type="NCBI Taxonomy" id="314043"/>
    <lineage>
        <taxon>Eukaryota</taxon>
        <taxon>Fungi</taxon>
        <taxon>Dikarya</taxon>
        <taxon>Ascomycota</taxon>
        <taxon>Pezizomycotina</taxon>
        <taxon>Sordariomycetes</taxon>
        <taxon>Sordariomycetidae</taxon>
        <taxon>Sordariales</taxon>
        <taxon>Lasiosphaeriaceae</taxon>
        <taxon>Immersiella</taxon>
    </lineage>
</organism>
<evidence type="ECO:0000256" key="7">
    <source>
        <dbReference type="ARBA" id="ARBA00022759"/>
    </source>
</evidence>
<dbReference type="PANTHER" id="PTHR10642">
    <property type="entry name" value="RIBONUCLEASE H1"/>
    <property type="match status" value="1"/>
</dbReference>
<evidence type="ECO:0000313" key="14">
    <source>
        <dbReference type="Proteomes" id="UP001175000"/>
    </source>
</evidence>
<dbReference type="InterPro" id="IPR050092">
    <property type="entry name" value="RNase_H"/>
</dbReference>
<comment type="function">
    <text evidence="10">Endonuclease that specifically degrades the RNA of RNA-DNA hybrids.</text>
</comment>
<evidence type="ECO:0000256" key="11">
    <source>
        <dbReference type="SAM" id="MobiDB-lite"/>
    </source>
</evidence>
<evidence type="ECO:0000256" key="4">
    <source>
        <dbReference type="ARBA" id="ARBA00012180"/>
    </source>
</evidence>
<dbReference type="EC" id="3.1.26.4" evidence="4 10"/>
<feature type="region of interest" description="Disordered" evidence="11">
    <location>
        <begin position="1"/>
        <end position="28"/>
    </location>
</feature>
<dbReference type="InterPro" id="IPR037056">
    <property type="entry name" value="RNase_H1_N_sf"/>
</dbReference>
<name>A0AA40BX78_9PEZI</name>
<keyword evidence="7 10" id="KW-0255">Endonuclease</keyword>
<dbReference type="GO" id="GO:0000287">
    <property type="term" value="F:magnesium ion binding"/>
    <property type="evidence" value="ECO:0007669"/>
    <property type="project" value="UniProtKB-UniRule"/>
</dbReference>
<evidence type="ECO:0000256" key="9">
    <source>
        <dbReference type="ARBA" id="ARBA00022842"/>
    </source>
</evidence>
<sequence length="329" mass="35735">MPGSSLSASTKDTATSKPTSKKRKLDETRKRYYAVRVGRKPGVYDTYNKCFAQVDKFPGAKHKSFFSLEDAEAFVAGKDPIPADNDKKPPAFYAVGIGHKPGVYMTWPDAQAAFAGKKNPKYKRFGTYADAEAYVRQYNNQLTTAGAVAAEAASEDEDERAPKKAKTSAPVATSTGGSASVVAYTDGSALGNGRAGARSGVGVFFGPGDPRNISEPLQGETQTNQRAELTAILRCLEAIPPHQGAEIRTDSRYSIDCVTNWYIGWERNGYKTNGKDVKNQDLVKAIRQKLEEREKLGVRTQFTWVKGHSGDPGNEAADLLAVQGSRQPR</sequence>
<keyword evidence="5 10" id="KW-0540">Nuclease</keyword>
<comment type="catalytic activity">
    <reaction evidence="1 10">
        <text>Endonucleolytic cleavage to 5'-phosphomonoester.</text>
        <dbReference type="EC" id="3.1.26.4"/>
    </reaction>
</comment>
<keyword evidence="6 10" id="KW-0479">Metal-binding</keyword>
<dbReference type="InterPro" id="IPR009027">
    <property type="entry name" value="Ribosomal_bL9/RNase_H1_N"/>
</dbReference>
<dbReference type="InterPro" id="IPR017067">
    <property type="entry name" value="RNase_H1_euk"/>
</dbReference>
<dbReference type="InterPro" id="IPR011320">
    <property type="entry name" value="RNase_H1_N"/>
</dbReference>
<dbReference type="EMBL" id="JAULSU010000005">
    <property type="protein sequence ID" value="KAK0617003.1"/>
    <property type="molecule type" value="Genomic_DNA"/>
</dbReference>
<dbReference type="InterPro" id="IPR002156">
    <property type="entry name" value="RNaseH_domain"/>
</dbReference>
<evidence type="ECO:0000256" key="3">
    <source>
        <dbReference type="ARBA" id="ARBA00005300"/>
    </source>
</evidence>
<dbReference type="PANTHER" id="PTHR10642:SF26">
    <property type="entry name" value="RIBONUCLEASE H1"/>
    <property type="match status" value="1"/>
</dbReference>
<dbReference type="CDD" id="cd09280">
    <property type="entry name" value="RNase_HI_eukaryote_like"/>
    <property type="match status" value="1"/>
</dbReference>
<keyword evidence="9 10" id="KW-0460">Magnesium</keyword>
<dbReference type="FunFam" id="3.30.420.10:FF:000090">
    <property type="entry name" value="Ribonuclease H"/>
    <property type="match status" value="1"/>
</dbReference>
<dbReference type="GO" id="GO:0043137">
    <property type="term" value="P:DNA replication, removal of RNA primer"/>
    <property type="evidence" value="ECO:0007669"/>
    <property type="project" value="TreeGrafter"/>
</dbReference>
<dbReference type="PIRSF" id="PIRSF036852">
    <property type="entry name" value="Ribonuclease_H1_euk"/>
    <property type="match status" value="1"/>
</dbReference>
<evidence type="ECO:0000256" key="6">
    <source>
        <dbReference type="ARBA" id="ARBA00022723"/>
    </source>
</evidence>
<keyword evidence="8 10" id="KW-0378">Hydrolase</keyword>
<evidence type="ECO:0000256" key="10">
    <source>
        <dbReference type="PIRNR" id="PIRNR036852"/>
    </source>
</evidence>
<dbReference type="Gene3D" id="3.30.420.10">
    <property type="entry name" value="Ribonuclease H-like superfamily/Ribonuclease H"/>
    <property type="match status" value="1"/>
</dbReference>
<dbReference type="SUPFAM" id="SSF53098">
    <property type="entry name" value="Ribonuclease H-like"/>
    <property type="match status" value="1"/>
</dbReference>
<dbReference type="AlphaFoldDB" id="A0AA40BX78"/>
<reference evidence="13" key="1">
    <citation type="submission" date="2023-06" db="EMBL/GenBank/DDBJ databases">
        <title>Genome-scale phylogeny and comparative genomics of the fungal order Sordariales.</title>
        <authorList>
            <consortium name="Lawrence Berkeley National Laboratory"/>
            <person name="Hensen N."/>
            <person name="Bonometti L."/>
            <person name="Westerberg I."/>
            <person name="Brannstrom I.O."/>
            <person name="Guillou S."/>
            <person name="Cros-Aarteil S."/>
            <person name="Calhoun S."/>
            <person name="Haridas S."/>
            <person name="Kuo A."/>
            <person name="Mondo S."/>
            <person name="Pangilinan J."/>
            <person name="Riley R."/>
            <person name="Labutti K."/>
            <person name="Andreopoulos B."/>
            <person name="Lipzen A."/>
            <person name="Chen C."/>
            <person name="Yanf M."/>
            <person name="Daum C."/>
            <person name="Ng V."/>
            <person name="Clum A."/>
            <person name="Steindorff A."/>
            <person name="Ohm R."/>
            <person name="Martin F."/>
            <person name="Silar P."/>
            <person name="Natvig D."/>
            <person name="Lalanne C."/>
            <person name="Gautier V."/>
            <person name="Ament-Velasquez S.L."/>
            <person name="Kruys A."/>
            <person name="Hutchinson M.I."/>
            <person name="Powell A.J."/>
            <person name="Barry K."/>
            <person name="Miller A.N."/>
            <person name="Grigoriev I.V."/>
            <person name="Debuchy R."/>
            <person name="Gladieux P."/>
            <person name="Thoren M.H."/>
            <person name="Johannesson H."/>
        </authorList>
    </citation>
    <scope>NUCLEOTIDE SEQUENCE</scope>
    <source>
        <strain evidence="13">CBS 606.72</strain>
    </source>
</reference>
<feature type="domain" description="RNase H type-1" evidence="12">
    <location>
        <begin position="177"/>
        <end position="326"/>
    </location>
</feature>
<evidence type="ECO:0000256" key="5">
    <source>
        <dbReference type="ARBA" id="ARBA00022722"/>
    </source>
</evidence>
<evidence type="ECO:0000256" key="1">
    <source>
        <dbReference type="ARBA" id="ARBA00000077"/>
    </source>
</evidence>
<dbReference type="Pfam" id="PF00075">
    <property type="entry name" value="RNase_H"/>
    <property type="match status" value="1"/>
</dbReference>
<dbReference type="InterPro" id="IPR012337">
    <property type="entry name" value="RNaseH-like_sf"/>
</dbReference>
<comment type="cofactor">
    <cofactor evidence="2 10">
        <name>Mg(2+)</name>
        <dbReference type="ChEBI" id="CHEBI:18420"/>
    </cofactor>
</comment>